<dbReference type="EMBL" id="SGXM01000002">
    <property type="protein sequence ID" value="RZT39359.1"/>
    <property type="molecule type" value="Genomic_DNA"/>
</dbReference>
<organism evidence="2 3">
    <name type="scientific">Cupriavidus agavae</name>
    <dbReference type="NCBI Taxonomy" id="1001822"/>
    <lineage>
        <taxon>Bacteria</taxon>
        <taxon>Pseudomonadati</taxon>
        <taxon>Pseudomonadota</taxon>
        <taxon>Betaproteobacteria</taxon>
        <taxon>Burkholderiales</taxon>
        <taxon>Burkholderiaceae</taxon>
        <taxon>Cupriavidus</taxon>
    </lineage>
</organism>
<dbReference type="GO" id="GO:0016787">
    <property type="term" value="F:hydrolase activity"/>
    <property type="evidence" value="ECO:0007669"/>
    <property type="project" value="InterPro"/>
</dbReference>
<dbReference type="Gene3D" id="3.60.21.10">
    <property type="match status" value="1"/>
</dbReference>
<dbReference type="PANTHER" id="PTHR43143">
    <property type="entry name" value="METALLOPHOSPHOESTERASE, CALCINEURIN SUPERFAMILY"/>
    <property type="match status" value="1"/>
</dbReference>
<dbReference type="Gene3D" id="2.60.120.200">
    <property type="match status" value="1"/>
</dbReference>
<protein>
    <submittedName>
        <fullName evidence="2">Calcineurin-like phosphoesterase family protein</fullName>
    </submittedName>
</protein>
<comment type="caution">
    <text evidence="2">The sequence shown here is derived from an EMBL/GenBank/DDBJ whole genome shotgun (WGS) entry which is preliminary data.</text>
</comment>
<dbReference type="Proteomes" id="UP000291078">
    <property type="component" value="Unassembled WGS sequence"/>
</dbReference>
<dbReference type="SUPFAM" id="SSF56300">
    <property type="entry name" value="Metallo-dependent phosphatases"/>
    <property type="match status" value="1"/>
</dbReference>
<dbReference type="InterPro" id="IPR029052">
    <property type="entry name" value="Metallo-depent_PP-like"/>
</dbReference>
<reference evidence="2 3" key="1">
    <citation type="journal article" date="2015" name="Stand. Genomic Sci.">
        <title>Genomic Encyclopedia of Bacterial and Archaeal Type Strains, Phase III: the genomes of soil and plant-associated and newly described type strains.</title>
        <authorList>
            <person name="Whitman W.B."/>
            <person name="Woyke T."/>
            <person name="Klenk H.P."/>
            <person name="Zhou Y."/>
            <person name="Lilburn T.G."/>
            <person name="Beck B.J."/>
            <person name="De Vos P."/>
            <person name="Vandamme P."/>
            <person name="Eisen J.A."/>
            <person name="Garrity G."/>
            <person name="Hugenholtz P."/>
            <person name="Kyrpides N.C."/>
        </authorList>
    </citation>
    <scope>NUCLEOTIDE SEQUENCE [LARGE SCALE GENOMIC DNA]</scope>
    <source>
        <strain evidence="2 3">ASC-9842</strain>
    </source>
</reference>
<dbReference type="SUPFAM" id="SSF49899">
    <property type="entry name" value="Concanavalin A-like lectins/glucanases"/>
    <property type="match status" value="1"/>
</dbReference>
<sequence>MQSKTPGKPQAAIDTVKLEGIPDRQRRLLLRAGLGVSLGGTSALLAACGGGDDAAPGTPAATPGTGTGTTPGTTPSGKVSSFALAVLPDTQFYSRYATNAENLQFQRKYGSTPFLAQTKWIAQNASSLRIPFTIHLGDVVDQQGQQAQWDIAGEAMKVLEDARAPYSILAGNHDVISDVDYVNAGSQASNTDAQRNLASEPYLKKFPTTRAQAQATFGGRDPSGFHEFHFFEVDGNRFMVLSMSWRASDAAIAWARSVLKRYPKVPVILSTHQLLNIGPDGVSPLEVPYGLMLWEKLIRDNDQIFMTLNGHYHGAAHLTKTNDFGNAVEEMVVDYQMAYMGGNGLMRLYEFDLTHNKIKIISFSPWVPQKPTEALNEFDVAVLTDKNQQFEIDFDFRKRFARFNPDFAIPTAGNDPINDRAKAAILANYTEPSVADKKAAADTNDYPQVASTVAHWRFFGGADGAAVPVGQVIDDVTGANPLSREALANGGAAQLGDVTWSNDHHYLSAAPGSVKFANSVNNPKRMSFFATDTTAALNAMTFDNGYTVEAFIKVPASWTAGNNAWMNIMEREGQRSAVTGFGSGDGSESTLIFAISSLREVQWEVTPSTAGTKNPAANWSGEIIADKWVHVAVVNTPANNETVMYVEGAPVLRNASNTRGIAAVSAASRFLVGGGVYGNVPSNGFLGQIGEVRICTEPLASDKWLTARRA</sequence>
<evidence type="ECO:0000256" key="1">
    <source>
        <dbReference type="SAM" id="MobiDB-lite"/>
    </source>
</evidence>
<keyword evidence="3" id="KW-1185">Reference proteome</keyword>
<feature type="region of interest" description="Disordered" evidence="1">
    <location>
        <begin position="56"/>
        <end position="75"/>
    </location>
</feature>
<dbReference type="AlphaFoldDB" id="A0A4V2FH81"/>
<name>A0A4V2FH81_9BURK</name>
<dbReference type="RefSeq" id="WP_130391532.1">
    <property type="nucleotide sequence ID" value="NZ_SGXM01000002.1"/>
</dbReference>
<evidence type="ECO:0000313" key="3">
    <source>
        <dbReference type="Proteomes" id="UP000291078"/>
    </source>
</evidence>
<proteinExistence type="predicted"/>
<dbReference type="InterPro" id="IPR013320">
    <property type="entry name" value="ConA-like_dom_sf"/>
</dbReference>
<evidence type="ECO:0000313" key="2">
    <source>
        <dbReference type="EMBL" id="RZT39359.1"/>
    </source>
</evidence>
<dbReference type="Pfam" id="PF13385">
    <property type="entry name" value="Laminin_G_3"/>
    <property type="match status" value="1"/>
</dbReference>
<dbReference type="PANTHER" id="PTHR43143:SF5">
    <property type="entry name" value="SECRETED PROTEIN"/>
    <property type="match status" value="1"/>
</dbReference>
<dbReference type="InterPro" id="IPR051918">
    <property type="entry name" value="STPP_CPPED1"/>
</dbReference>
<dbReference type="OrthoDB" id="9773411at2"/>
<accession>A0A4V2FH81</accession>
<gene>
    <name evidence="2" type="ORF">EV147_2554</name>
</gene>